<keyword evidence="1" id="KW-0812">Transmembrane</keyword>
<feature type="transmembrane region" description="Helical" evidence="1">
    <location>
        <begin position="17"/>
        <end position="35"/>
    </location>
</feature>
<feature type="transmembrane region" description="Helical" evidence="1">
    <location>
        <begin position="82"/>
        <end position="106"/>
    </location>
</feature>
<gene>
    <name evidence="2" type="ORF">NEA10_04580</name>
</gene>
<keyword evidence="1" id="KW-0472">Membrane</keyword>
<accession>A0ABY5AUH6</accession>
<dbReference type="EMBL" id="CP098611">
    <property type="protein sequence ID" value="USR92006.1"/>
    <property type="molecule type" value="Genomic_DNA"/>
</dbReference>
<evidence type="ECO:0000256" key="1">
    <source>
        <dbReference type="SAM" id="Phobius"/>
    </source>
</evidence>
<dbReference type="Proteomes" id="UP001056708">
    <property type="component" value="Chromosome"/>
</dbReference>
<protein>
    <submittedName>
        <fullName evidence="2">Uncharacterized protein</fullName>
    </submittedName>
</protein>
<organism evidence="2 3">
    <name type="scientific">Phormidium yuhuli AB48</name>
    <dbReference type="NCBI Taxonomy" id="2940671"/>
    <lineage>
        <taxon>Bacteria</taxon>
        <taxon>Bacillati</taxon>
        <taxon>Cyanobacteriota</taxon>
        <taxon>Cyanophyceae</taxon>
        <taxon>Oscillatoriophycideae</taxon>
        <taxon>Oscillatoriales</taxon>
        <taxon>Oscillatoriaceae</taxon>
        <taxon>Phormidium</taxon>
        <taxon>Phormidium yuhuli</taxon>
    </lineage>
</organism>
<name>A0ABY5AUH6_9CYAN</name>
<dbReference type="RefSeq" id="WP_252664085.1">
    <property type="nucleotide sequence ID" value="NZ_CP098611.1"/>
</dbReference>
<sequence>MALFPSWRDESLYHKQIIANFILILSFLLILSIPGNKLDRYILPIVPFLALNAAIACRFTVQKLAMWIHHTFPQLISNLVPMSWRTVFQVSGVLLIIQGLTIAPFFPYYISYYNPLIGGANTARFVLMMGNGEALDLAADWLNQQDNSSELVAASRYRSVLGPYLTGEALEIPRGFRGGLTQRWLRNANFLIFYVNQVQRKIPNPEVFEYFARQEPLHTIELNGINYASIYLGPIARPEEMRNLIMAQEPIESEGLQLQGYTLASDRLTPGDDLELTLYWDIIQEIPSQTTFSLTIQQENTSVMVIPRVILQGFLRDAPIEPGKTIRDLQFVSFPVTLPPGDYTIGISLSSPLSSSNEALVDVETNIPRTLGLFEMLPSED</sequence>
<keyword evidence="3" id="KW-1185">Reference proteome</keyword>
<proteinExistence type="predicted"/>
<reference evidence="2" key="1">
    <citation type="submission" date="2022-06" db="EMBL/GenBank/DDBJ databases">
        <title>Genome sequence of Phormidium yuhuli AB48 isolated from an industrial photobioreactor environment.</title>
        <authorList>
            <person name="Qiu Y."/>
            <person name="Noonan A.J.C."/>
            <person name="Dofher K."/>
            <person name="Koch M."/>
            <person name="Kieft B."/>
            <person name="Lin X."/>
            <person name="Ziels R.M."/>
            <person name="Hallam S.J."/>
        </authorList>
    </citation>
    <scope>NUCLEOTIDE SEQUENCE</scope>
    <source>
        <strain evidence="2">AB48</strain>
    </source>
</reference>
<evidence type="ECO:0000313" key="3">
    <source>
        <dbReference type="Proteomes" id="UP001056708"/>
    </source>
</evidence>
<keyword evidence="1" id="KW-1133">Transmembrane helix</keyword>
<evidence type="ECO:0000313" key="2">
    <source>
        <dbReference type="EMBL" id="USR92006.1"/>
    </source>
</evidence>
<feature type="transmembrane region" description="Helical" evidence="1">
    <location>
        <begin position="41"/>
        <end position="61"/>
    </location>
</feature>